<comment type="caution">
    <text evidence="3">The sequence shown here is derived from an EMBL/GenBank/DDBJ whole genome shotgun (WGS) entry which is preliminary data.</text>
</comment>
<dbReference type="Proteomes" id="UP000006443">
    <property type="component" value="Unassembled WGS sequence"/>
</dbReference>
<name>C0GHU4_DETAL</name>
<evidence type="ECO:0000313" key="4">
    <source>
        <dbReference type="Proteomes" id="UP000006443"/>
    </source>
</evidence>
<dbReference type="InterPro" id="IPR014247">
    <property type="entry name" value="Spore_lipoprot_YhcN/YlaJ"/>
</dbReference>
<proteinExistence type="predicted"/>
<dbReference type="OrthoDB" id="1707228at2"/>
<dbReference type="EMBL" id="ACJM01000010">
    <property type="protein sequence ID" value="EEG77018.1"/>
    <property type="molecule type" value="Genomic_DNA"/>
</dbReference>
<gene>
    <name evidence="3" type="ORF">DealDRAFT_2053</name>
</gene>
<feature type="compositionally biased region" description="Pro residues" evidence="1">
    <location>
        <begin position="26"/>
        <end position="44"/>
    </location>
</feature>
<accession>C0GHU4</accession>
<dbReference type="Pfam" id="PF09580">
    <property type="entry name" value="Spore_YhcN_YlaJ"/>
    <property type="match status" value="1"/>
</dbReference>
<dbReference type="PROSITE" id="PS51257">
    <property type="entry name" value="PROKAR_LIPOPROTEIN"/>
    <property type="match status" value="1"/>
</dbReference>
<dbReference type="STRING" id="555088.DealDRAFT_2053"/>
<feature type="compositionally biased region" description="Basic and acidic residues" evidence="1">
    <location>
        <begin position="45"/>
        <end position="56"/>
    </location>
</feature>
<dbReference type="NCBIfam" id="TIGR02898">
    <property type="entry name" value="spore_YhcN_YlaJ"/>
    <property type="match status" value="1"/>
</dbReference>
<organism evidence="3 4">
    <name type="scientific">Dethiobacter alkaliphilus AHT 1</name>
    <dbReference type="NCBI Taxonomy" id="555088"/>
    <lineage>
        <taxon>Bacteria</taxon>
        <taxon>Bacillati</taxon>
        <taxon>Bacillota</taxon>
        <taxon>Dethiobacteria</taxon>
        <taxon>Dethiobacterales</taxon>
        <taxon>Dethiobacteraceae</taxon>
        <taxon>Dethiobacter</taxon>
    </lineage>
</organism>
<feature type="region of interest" description="Disordered" evidence="1">
    <location>
        <begin position="23"/>
        <end position="72"/>
    </location>
</feature>
<evidence type="ECO:0000313" key="3">
    <source>
        <dbReference type="EMBL" id="EEG77018.1"/>
    </source>
</evidence>
<dbReference type="GO" id="GO:0030435">
    <property type="term" value="P:sporulation resulting in formation of a cellular spore"/>
    <property type="evidence" value="ECO:0007669"/>
    <property type="project" value="InterPro"/>
</dbReference>
<keyword evidence="4" id="KW-1185">Reference proteome</keyword>
<evidence type="ECO:0000256" key="1">
    <source>
        <dbReference type="SAM" id="MobiDB-lite"/>
    </source>
</evidence>
<keyword evidence="3" id="KW-0449">Lipoprotein</keyword>
<feature type="signal peptide" evidence="2">
    <location>
        <begin position="1"/>
        <end position="22"/>
    </location>
</feature>
<evidence type="ECO:0000256" key="2">
    <source>
        <dbReference type="SAM" id="SignalP"/>
    </source>
</evidence>
<dbReference type="eggNOG" id="ENOG5032YMT">
    <property type="taxonomic scope" value="Bacteria"/>
</dbReference>
<protein>
    <submittedName>
        <fullName evidence="3">Sporulation lipoprotein, YhcN/YlaJ family</fullName>
    </submittedName>
</protein>
<reference evidence="3 4" key="1">
    <citation type="submission" date="2009-02" db="EMBL/GenBank/DDBJ databases">
        <title>Sequencing of the draft genome and assembly of Dethiobacter alkaliphilus AHT 1.</title>
        <authorList>
            <consortium name="US DOE Joint Genome Institute (JGI-PGF)"/>
            <person name="Lucas S."/>
            <person name="Copeland A."/>
            <person name="Lapidus A."/>
            <person name="Glavina del Rio T."/>
            <person name="Dalin E."/>
            <person name="Tice H."/>
            <person name="Bruce D."/>
            <person name="Goodwin L."/>
            <person name="Pitluck S."/>
            <person name="Larimer F."/>
            <person name="Land M.L."/>
            <person name="Hauser L."/>
            <person name="Muyzer G."/>
        </authorList>
    </citation>
    <scope>NUCLEOTIDE SEQUENCE [LARGE SCALE GENOMIC DNA]</scope>
    <source>
        <strain evidence="3 4">AHT 1</strain>
    </source>
</reference>
<feature type="chain" id="PRO_5039592632" evidence="2">
    <location>
        <begin position="23"/>
        <end position="181"/>
    </location>
</feature>
<dbReference type="RefSeq" id="WP_008517181.1">
    <property type="nucleotide sequence ID" value="NZ_ACJM01000010.1"/>
</dbReference>
<sequence length="181" mass="19911">MKSKRLLILLSILLAMSLILSGCPPFQRPAPEPRPAPDQQPPPETRQDPQDIRRPNQDPTRPQPDQPGPDAMDLANRVADIATDVEGVDDAVVVVISNLAMVGITLEDGAEGREVEIKQEVSSTIEDREPGIVNAYVSADPDIIRQLEEISAGIQRGEPISTFFDQITEVLQRMRAETNEN</sequence>
<keyword evidence="2" id="KW-0732">Signal</keyword>
<dbReference type="InterPro" id="IPR019076">
    <property type="entry name" value="Spore_lipoprot_YhcN/YlaJ-like"/>
</dbReference>
<dbReference type="AlphaFoldDB" id="C0GHU4"/>